<dbReference type="InterPro" id="IPR010979">
    <property type="entry name" value="Ribosomal_uS13-like_H2TH"/>
</dbReference>
<evidence type="ECO:0000313" key="7">
    <source>
        <dbReference type="WBParaSite" id="jg9056"/>
    </source>
</evidence>
<evidence type="ECO:0000256" key="5">
    <source>
        <dbReference type="ARBA" id="ARBA00035468"/>
    </source>
</evidence>
<dbReference type="InterPro" id="IPR035979">
    <property type="entry name" value="RBD_domain_sf"/>
</dbReference>
<dbReference type="Gene3D" id="3.30.70.330">
    <property type="match status" value="1"/>
</dbReference>
<dbReference type="CDD" id="cd00590">
    <property type="entry name" value="RRM_SF"/>
    <property type="match status" value="1"/>
</dbReference>
<dbReference type="AlphaFoldDB" id="A0A915EPM3"/>
<dbReference type="PANTHER" id="PTHR10871">
    <property type="entry name" value="30S RIBOSOMAL PROTEIN S13/40S RIBOSOMAL PROTEIN S18"/>
    <property type="match status" value="1"/>
</dbReference>
<dbReference type="SUPFAM" id="SSF46946">
    <property type="entry name" value="S13-like H2TH domain"/>
    <property type="match status" value="1"/>
</dbReference>
<dbReference type="Pfam" id="PF00416">
    <property type="entry name" value="Ribosomal_S13"/>
    <property type="match status" value="1"/>
</dbReference>
<protein>
    <recommendedName>
        <fullName evidence="4">Small ribosomal subunit protein uS13</fullName>
    </recommendedName>
    <alternativeName>
        <fullName evidence="5">40S ribosomal protein S18</fullName>
    </alternativeName>
</protein>
<name>A0A915EPM3_9BILA</name>
<dbReference type="WBParaSite" id="jg9056">
    <property type="protein sequence ID" value="jg9056"/>
    <property type="gene ID" value="jg9056"/>
</dbReference>
<dbReference type="Gene3D" id="1.10.8.50">
    <property type="match status" value="1"/>
</dbReference>
<dbReference type="GO" id="GO:0006412">
    <property type="term" value="P:translation"/>
    <property type="evidence" value="ECO:0007669"/>
    <property type="project" value="InterPro"/>
</dbReference>
<keyword evidence="2" id="KW-0689">Ribosomal protein</keyword>
<dbReference type="PROSITE" id="PS50159">
    <property type="entry name" value="RIBOSOMAL_S13_2"/>
    <property type="match status" value="1"/>
</dbReference>
<comment type="similarity">
    <text evidence="1">Belongs to the universal ribosomal protein uS13 family.</text>
</comment>
<dbReference type="InterPro" id="IPR012677">
    <property type="entry name" value="Nucleotide-bd_a/b_plait_sf"/>
</dbReference>
<accession>A0A915EPM3</accession>
<sequence>MPFDNETCFFSVKKVPESPIELREIDLAYELCNMMLPHQRLPKCFAIGAAGEYRLSNEYKLEGKSSRFSSSYIPKLISKFFECREKLQEIRILVESPPSSHQLVSMFVQPIKIVLRKFLDGSVASIHSLLIKSQDLANVSNFLSTFSLAWKRLTHTSDKFVLDLAHSGYLAADLPIWVELCGGLVTLFAIEMSLVMPRSFTHFHRVMNTNIDGNRKVHYALTAIKEVGRRFAFAVCRKTDVNIDKRAGELRLVCIEACVTTGFPSYVERASSFLVIQAKEMAIRRDGKIIKIRNNDKQHRYRNYDVSPVRKNFGVEKRGDGANIPVVLVPSRLVVYFSNLQCASQSQSLEVLPPIPGHTPTLRSHFASTLRSPGTVTPTSLLILEMLTPDHQAMRTRFEENVKGSNSATVHVERLPLDVTNSEIRQVISHSCWSDKKQTCYAIVTFTDVESAQKAVICLGGVTPRPKFDITV</sequence>
<evidence type="ECO:0000256" key="3">
    <source>
        <dbReference type="ARBA" id="ARBA00023274"/>
    </source>
</evidence>
<dbReference type="GO" id="GO:0005829">
    <property type="term" value="C:cytosol"/>
    <property type="evidence" value="ECO:0007669"/>
    <property type="project" value="TreeGrafter"/>
</dbReference>
<dbReference type="InterPro" id="IPR001892">
    <property type="entry name" value="Ribosomal_uS13"/>
</dbReference>
<dbReference type="SUPFAM" id="SSF54928">
    <property type="entry name" value="RNA-binding domain, RBD"/>
    <property type="match status" value="1"/>
</dbReference>
<evidence type="ECO:0000256" key="4">
    <source>
        <dbReference type="ARBA" id="ARBA00035166"/>
    </source>
</evidence>
<dbReference type="GO" id="GO:0003735">
    <property type="term" value="F:structural constituent of ribosome"/>
    <property type="evidence" value="ECO:0007669"/>
    <property type="project" value="InterPro"/>
</dbReference>
<evidence type="ECO:0000256" key="1">
    <source>
        <dbReference type="ARBA" id="ARBA00008080"/>
    </source>
</evidence>
<dbReference type="Proteomes" id="UP000887574">
    <property type="component" value="Unplaced"/>
</dbReference>
<reference evidence="7" key="1">
    <citation type="submission" date="2022-11" db="UniProtKB">
        <authorList>
            <consortium name="WormBaseParasite"/>
        </authorList>
    </citation>
    <scope>IDENTIFICATION</scope>
</reference>
<keyword evidence="3" id="KW-0687">Ribonucleoprotein</keyword>
<dbReference type="PANTHER" id="PTHR10871:SF3">
    <property type="entry name" value="SMALL RIBOSOMAL SUBUNIT PROTEIN US13"/>
    <property type="match status" value="1"/>
</dbReference>
<organism evidence="6 7">
    <name type="scientific">Ditylenchus dipsaci</name>
    <dbReference type="NCBI Taxonomy" id="166011"/>
    <lineage>
        <taxon>Eukaryota</taxon>
        <taxon>Metazoa</taxon>
        <taxon>Ecdysozoa</taxon>
        <taxon>Nematoda</taxon>
        <taxon>Chromadorea</taxon>
        <taxon>Rhabditida</taxon>
        <taxon>Tylenchina</taxon>
        <taxon>Tylenchomorpha</taxon>
        <taxon>Sphaerularioidea</taxon>
        <taxon>Anguinidae</taxon>
        <taxon>Anguininae</taxon>
        <taxon>Ditylenchus</taxon>
    </lineage>
</organism>
<dbReference type="GO" id="GO:0015935">
    <property type="term" value="C:small ribosomal subunit"/>
    <property type="evidence" value="ECO:0007669"/>
    <property type="project" value="TreeGrafter"/>
</dbReference>
<dbReference type="GO" id="GO:0003723">
    <property type="term" value="F:RNA binding"/>
    <property type="evidence" value="ECO:0007669"/>
    <property type="project" value="InterPro"/>
</dbReference>
<keyword evidence="6" id="KW-1185">Reference proteome</keyword>
<evidence type="ECO:0000256" key="2">
    <source>
        <dbReference type="ARBA" id="ARBA00022980"/>
    </source>
</evidence>
<proteinExistence type="inferred from homology"/>
<evidence type="ECO:0000313" key="6">
    <source>
        <dbReference type="Proteomes" id="UP000887574"/>
    </source>
</evidence>